<accession>A0A951P9Q6</accession>
<reference evidence="10" key="1">
    <citation type="submission" date="2021-05" db="EMBL/GenBank/DDBJ databases">
        <authorList>
            <person name="Pietrasiak N."/>
            <person name="Ward R."/>
            <person name="Stajich J.E."/>
            <person name="Kurbessoian T."/>
        </authorList>
    </citation>
    <scope>NUCLEOTIDE SEQUENCE</scope>
    <source>
        <strain evidence="10">GSE-TBD4-15B</strain>
    </source>
</reference>
<evidence type="ECO:0000256" key="1">
    <source>
        <dbReference type="ARBA" id="ARBA00000151"/>
    </source>
</evidence>
<keyword evidence="5" id="KW-0547">Nucleotide-binding</keyword>
<dbReference type="GO" id="GO:0009228">
    <property type="term" value="P:thiamine biosynthetic process"/>
    <property type="evidence" value="ECO:0007669"/>
    <property type="project" value="UniProtKB-KW"/>
</dbReference>
<reference evidence="10" key="2">
    <citation type="journal article" date="2022" name="Microbiol. Resour. Announc.">
        <title>Metagenome Sequencing to Explore Phylogenomics of Terrestrial Cyanobacteria.</title>
        <authorList>
            <person name="Ward R.D."/>
            <person name="Stajich J.E."/>
            <person name="Johansen J.R."/>
            <person name="Huntemann M."/>
            <person name="Clum A."/>
            <person name="Foster B."/>
            <person name="Foster B."/>
            <person name="Roux S."/>
            <person name="Palaniappan K."/>
            <person name="Varghese N."/>
            <person name="Mukherjee S."/>
            <person name="Reddy T.B.K."/>
            <person name="Daum C."/>
            <person name="Copeland A."/>
            <person name="Chen I.A."/>
            <person name="Ivanova N.N."/>
            <person name="Kyrpides N.C."/>
            <person name="Shapiro N."/>
            <person name="Eloe-Fadrosh E.A."/>
            <person name="Pietrasiak N."/>
        </authorList>
    </citation>
    <scope>NUCLEOTIDE SEQUENCE</scope>
    <source>
        <strain evidence="10">GSE-TBD4-15B</strain>
    </source>
</reference>
<proteinExistence type="predicted"/>
<feature type="domain" description="Pyridoxamine kinase/Phosphomethylpyrimidine kinase" evidence="9">
    <location>
        <begin position="18"/>
        <end position="260"/>
    </location>
</feature>
<dbReference type="CDD" id="cd01169">
    <property type="entry name" value="HMPP_kinase"/>
    <property type="match status" value="1"/>
</dbReference>
<evidence type="ECO:0000256" key="2">
    <source>
        <dbReference type="ARBA" id="ARBA00000565"/>
    </source>
</evidence>
<evidence type="ECO:0000256" key="6">
    <source>
        <dbReference type="ARBA" id="ARBA00022777"/>
    </source>
</evidence>
<keyword evidence="4 10" id="KW-0808">Transferase</keyword>
<evidence type="ECO:0000313" key="10">
    <source>
        <dbReference type="EMBL" id="MBW4465258.1"/>
    </source>
</evidence>
<dbReference type="GO" id="GO:0005524">
    <property type="term" value="F:ATP binding"/>
    <property type="evidence" value="ECO:0007669"/>
    <property type="project" value="UniProtKB-KW"/>
</dbReference>
<dbReference type="NCBIfam" id="TIGR00097">
    <property type="entry name" value="HMP-P_kinase"/>
    <property type="match status" value="1"/>
</dbReference>
<dbReference type="GO" id="GO:0008972">
    <property type="term" value="F:phosphomethylpyrimidine kinase activity"/>
    <property type="evidence" value="ECO:0007669"/>
    <property type="project" value="UniProtKB-EC"/>
</dbReference>
<protein>
    <submittedName>
        <fullName evidence="10">Bifunctional hydroxymethylpyrimidine kinase/phosphomethylpyrimidine kinase</fullName>
        <ecNumber evidence="10">2.7.1.49</ecNumber>
        <ecNumber evidence="10">2.7.4.7</ecNumber>
    </submittedName>
</protein>
<evidence type="ECO:0000256" key="5">
    <source>
        <dbReference type="ARBA" id="ARBA00022741"/>
    </source>
</evidence>
<dbReference type="PANTHER" id="PTHR20858">
    <property type="entry name" value="PHOSPHOMETHYLPYRIMIDINE KINASE"/>
    <property type="match status" value="1"/>
</dbReference>
<dbReference type="PANTHER" id="PTHR20858:SF17">
    <property type="entry name" value="HYDROXYMETHYLPYRIMIDINE_PHOSPHOMETHYLPYRIMIDINE KINASE THI20-RELATED"/>
    <property type="match status" value="1"/>
</dbReference>
<dbReference type="EMBL" id="JAHHHV010000036">
    <property type="protein sequence ID" value="MBW4465258.1"/>
    <property type="molecule type" value="Genomic_DNA"/>
</dbReference>
<dbReference type="AlphaFoldDB" id="A0A951P9Q6"/>
<evidence type="ECO:0000259" key="9">
    <source>
        <dbReference type="Pfam" id="PF08543"/>
    </source>
</evidence>
<dbReference type="InterPro" id="IPR004399">
    <property type="entry name" value="HMP/HMP-P_kinase_dom"/>
</dbReference>
<dbReference type="Proteomes" id="UP000707356">
    <property type="component" value="Unassembled WGS sequence"/>
</dbReference>
<dbReference type="EC" id="2.7.1.49" evidence="10"/>
<dbReference type="GO" id="GO:0005829">
    <property type="term" value="C:cytosol"/>
    <property type="evidence" value="ECO:0007669"/>
    <property type="project" value="TreeGrafter"/>
</dbReference>
<organism evidence="10 11">
    <name type="scientific">Pegethrix bostrychoides GSE-TBD4-15B</name>
    <dbReference type="NCBI Taxonomy" id="2839662"/>
    <lineage>
        <taxon>Bacteria</taxon>
        <taxon>Bacillati</taxon>
        <taxon>Cyanobacteriota</taxon>
        <taxon>Cyanophyceae</taxon>
        <taxon>Oculatellales</taxon>
        <taxon>Oculatellaceae</taxon>
        <taxon>Pegethrix</taxon>
    </lineage>
</organism>
<comment type="catalytic activity">
    <reaction evidence="1">
        <text>4-amino-5-hydroxymethyl-2-methylpyrimidine + ATP = 4-amino-2-methyl-5-(phosphooxymethyl)pyrimidine + ADP + H(+)</text>
        <dbReference type="Rhea" id="RHEA:23096"/>
        <dbReference type="ChEBI" id="CHEBI:15378"/>
        <dbReference type="ChEBI" id="CHEBI:16892"/>
        <dbReference type="ChEBI" id="CHEBI:30616"/>
        <dbReference type="ChEBI" id="CHEBI:58354"/>
        <dbReference type="ChEBI" id="CHEBI:456216"/>
        <dbReference type="EC" id="2.7.1.49"/>
    </reaction>
</comment>
<name>A0A951P9Q6_9CYAN</name>
<comment type="catalytic activity">
    <reaction evidence="2">
        <text>4-amino-2-methyl-5-(phosphooxymethyl)pyrimidine + ATP = 4-amino-2-methyl-5-(diphosphooxymethyl)pyrimidine + ADP</text>
        <dbReference type="Rhea" id="RHEA:19893"/>
        <dbReference type="ChEBI" id="CHEBI:30616"/>
        <dbReference type="ChEBI" id="CHEBI:57841"/>
        <dbReference type="ChEBI" id="CHEBI:58354"/>
        <dbReference type="ChEBI" id="CHEBI:456216"/>
        <dbReference type="EC" id="2.7.4.7"/>
    </reaction>
</comment>
<evidence type="ECO:0000256" key="8">
    <source>
        <dbReference type="ARBA" id="ARBA00022977"/>
    </source>
</evidence>
<comment type="pathway">
    <text evidence="3">Cofactor biosynthesis; thiamine diphosphate biosynthesis; 4-amino-2-methyl-5-diphosphomethylpyrimidine from 5-amino-1-(5-phospho-D-ribosyl)imidazole: step 3/3.</text>
</comment>
<dbReference type="SUPFAM" id="SSF53613">
    <property type="entry name" value="Ribokinase-like"/>
    <property type="match status" value="1"/>
</dbReference>
<gene>
    <name evidence="10" type="primary">thiD</name>
    <name evidence="10" type="ORF">KME07_07430</name>
</gene>
<evidence type="ECO:0000256" key="7">
    <source>
        <dbReference type="ARBA" id="ARBA00022840"/>
    </source>
</evidence>
<dbReference type="Gene3D" id="3.40.1190.20">
    <property type="match status" value="1"/>
</dbReference>
<dbReference type="FunFam" id="3.40.1190.20:FF:000003">
    <property type="entry name" value="Phosphomethylpyrimidine kinase ThiD"/>
    <property type="match status" value="1"/>
</dbReference>
<dbReference type="Pfam" id="PF08543">
    <property type="entry name" value="Phos_pyr_kin"/>
    <property type="match status" value="1"/>
</dbReference>
<dbReference type="EC" id="2.7.4.7" evidence="10"/>
<dbReference type="GO" id="GO:0008902">
    <property type="term" value="F:hydroxymethylpyrimidine kinase activity"/>
    <property type="evidence" value="ECO:0007669"/>
    <property type="project" value="UniProtKB-EC"/>
</dbReference>
<dbReference type="InterPro" id="IPR029056">
    <property type="entry name" value="Ribokinase-like"/>
</dbReference>
<keyword evidence="7" id="KW-0067">ATP-binding</keyword>
<keyword evidence="6 10" id="KW-0418">Kinase</keyword>
<dbReference type="InterPro" id="IPR013749">
    <property type="entry name" value="PM/HMP-P_kinase-1"/>
</dbReference>
<comment type="caution">
    <text evidence="10">The sequence shown here is derived from an EMBL/GenBank/DDBJ whole genome shotgun (WGS) entry which is preliminary data.</text>
</comment>
<evidence type="ECO:0000313" key="11">
    <source>
        <dbReference type="Proteomes" id="UP000707356"/>
    </source>
</evidence>
<evidence type="ECO:0000256" key="4">
    <source>
        <dbReference type="ARBA" id="ARBA00022679"/>
    </source>
</evidence>
<keyword evidence="8" id="KW-0784">Thiamine biosynthesis</keyword>
<evidence type="ECO:0000256" key="3">
    <source>
        <dbReference type="ARBA" id="ARBA00004769"/>
    </source>
</evidence>
<sequence>MSAPNSPIPVALTIAGSDSGGGAGIQADLRTFAFHQVHGTSALTCVTAQNTLGITRVDPLPAAAVTAQIEAVVSDIGVQAVKTGMLLNAEIIAAVAEQATRLPNLVVDPVMVSRTGAQLIDDAAIASLRRQLLPLAALITPNRYEAQILSGLEIFSLEDMQAAARQIWTDGANAVLVKGGGMTGELRGVDVWFDGERLEILRTDCIQTQDTHGTGCTLSAAIAANLANGKPLFAAVTAAKRYVTQALQHALRIGQGQGPVGHFFPLLVQEKP</sequence>